<keyword evidence="2" id="KW-1185">Reference proteome</keyword>
<protein>
    <submittedName>
        <fullName evidence="1">Uncharacterized protein</fullName>
    </submittedName>
</protein>
<evidence type="ECO:0000313" key="2">
    <source>
        <dbReference type="Proteomes" id="UP001054837"/>
    </source>
</evidence>
<reference evidence="1 2" key="1">
    <citation type="submission" date="2021-06" db="EMBL/GenBank/DDBJ databases">
        <title>Caerostris darwini draft genome.</title>
        <authorList>
            <person name="Kono N."/>
            <person name="Arakawa K."/>
        </authorList>
    </citation>
    <scope>NUCLEOTIDE SEQUENCE [LARGE SCALE GENOMIC DNA]</scope>
</reference>
<name>A0AAV4NJ21_9ARAC</name>
<dbReference type="AlphaFoldDB" id="A0AAV4NJ21"/>
<evidence type="ECO:0000313" key="1">
    <source>
        <dbReference type="EMBL" id="GIX83750.1"/>
    </source>
</evidence>
<dbReference type="EMBL" id="BPLQ01001669">
    <property type="protein sequence ID" value="GIX83750.1"/>
    <property type="molecule type" value="Genomic_DNA"/>
</dbReference>
<dbReference type="Proteomes" id="UP001054837">
    <property type="component" value="Unassembled WGS sequence"/>
</dbReference>
<proteinExistence type="predicted"/>
<accession>A0AAV4NJ21</accession>
<comment type="caution">
    <text evidence="1">The sequence shown here is derived from an EMBL/GenBank/DDBJ whole genome shotgun (WGS) entry which is preliminary data.</text>
</comment>
<sequence>MFGTYLGDSKLNTRKLSLGSYETISDVLKAMALTSHEVISCSPYWLGMLRHVEAHLLRVRISGKNGDVISVLYDRPHYVPVIRQSFQTIKIEIRRNSGN</sequence>
<gene>
    <name evidence="1" type="primary">AVEN_73705_1</name>
    <name evidence="1" type="ORF">CDAR_71501</name>
</gene>
<organism evidence="1 2">
    <name type="scientific">Caerostris darwini</name>
    <dbReference type="NCBI Taxonomy" id="1538125"/>
    <lineage>
        <taxon>Eukaryota</taxon>
        <taxon>Metazoa</taxon>
        <taxon>Ecdysozoa</taxon>
        <taxon>Arthropoda</taxon>
        <taxon>Chelicerata</taxon>
        <taxon>Arachnida</taxon>
        <taxon>Araneae</taxon>
        <taxon>Araneomorphae</taxon>
        <taxon>Entelegynae</taxon>
        <taxon>Araneoidea</taxon>
        <taxon>Araneidae</taxon>
        <taxon>Caerostris</taxon>
    </lineage>
</organism>